<keyword evidence="3" id="KW-1185">Reference proteome</keyword>
<feature type="transmembrane region" description="Helical" evidence="1">
    <location>
        <begin position="7"/>
        <end position="26"/>
    </location>
</feature>
<accession>A0A0A3HSP0</accession>
<evidence type="ECO:0000256" key="1">
    <source>
        <dbReference type="SAM" id="Phobius"/>
    </source>
</evidence>
<comment type="caution">
    <text evidence="2">The sequence shown here is derived from an EMBL/GenBank/DDBJ whole genome shotgun (WGS) entry which is preliminary data.</text>
</comment>
<protein>
    <submittedName>
        <fullName evidence="2">Uncharacterized protein</fullName>
    </submittedName>
</protein>
<feature type="transmembrane region" description="Helical" evidence="1">
    <location>
        <begin position="32"/>
        <end position="52"/>
    </location>
</feature>
<dbReference type="AlphaFoldDB" id="A0A0A3HSP0"/>
<organism evidence="2 3">
    <name type="scientific">Ureibacillus sinduriensis BLB-1 = JCM 15800</name>
    <dbReference type="NCBI Taxonomy" id="1384057"/>
    <lineage>
        <taxon>Bacteria</taxon>
        <taxon>Bacillati</taxon>
        <taxon>Bacillota</taxon>
        <taxon>Bacilli</taxon>
        <taxon>Bacillales</taxon>
        <taxon>Caryophanaceae</taxon>
        <taxon>Ureibacillus</taxon>
    </lineage>
</organism>
<name>A0A0A3HSP0_9BACL</name>
<feature type="transmembrane region" description="Helical" evidence="1">
    <location>
        <begin position="59"/>
        <end position="76"/>
    </location>
</feature>
<proteinExistence type="predicted"/>
<evidence type="ECO:0000313" key="2">
    <source>
        <dbReference type="EMBL" id="KGR75621.1"/>
    </source>
</evidence>
<keyword evidence="1" id="KW-0812">Transmembrane</keyword>
<evidence type="ECO:0000313" key="3">
    <source>
        <dbReference type="Proteomes" id="UP000030408"/>
    </source>
</evidence>
<reference evidence="2 3" key="1">
    <citation type="submission" date="2014-02" db="EMBL/GenBank/DDBJ databases">
        <title>Draft genome sequence of Lysinibacillus sinduriensis JCM 15800.</title>
        <authorList>
            <person name="Zhang F."/>
            <person name="Wang G."/>
            <person name="Zhang L."/>
        </authorList>
    </citation>
    <scope>NUCLEOTIDE SEQUENCE [LARGE SCALE GENOMIC DNA]</scope>
    <source>
        <strain evidence="2 3">JCM 15800</strain>
    </source>
</reference>
<dbReference type="Proteomes" id="UP000030408">
    <property type="component" value="Unassembled WGS sequence"/>
</dbReference>
<keyword evidence="1" id="KW-0472">Membrane</keyword>
<keyword evidence="1" id="KW-1133">Transmembrane helix</keyword>
<sequence length="77" mass="9148">MFFKVYRMIHIIWTAIFAFFISIPIWEGGFERVVYADAFFVALWIIGVVFLFIKKLMKLGFALTILPLLFAIFQFIF</sequence>
<gene>
    <name evidence="2" type="ORF">CD33_10830</name>
</gene>
<dbReference type="EMBL" id="JPVO01000050">
    <property type="protein sequence ID" value="KGR75621.1"/>
    <property type="molecule type" value="Genomic_DNA"/>
</dbReference>
<dbReference type="STRING" id="1384057.CD33_10830"/>